<dbReference type="Proteomes" id="UP000234275">
    <property type="component" value="Unassembled WGS sequence"/>
</dbReference>
<dbReference type="RefSeq" id="XP_024703078.1">
    <property type="nucleotide sequence ID" value="XM_024846830.1"/>
</dbReference>
<feature type="domain" description="Protein kinase" evidence="1">
    <location>
        <begin position="1"/>
        <end position="308"/>
    </location>
</feature>
<dbReference type="GO" id="GO:0005524">
    <property type="term" value="F:ATP binding"/>
    <property type="evidence" value="ECO:0007669"/>
    <property type="project" value="InterPro"/>
</dbReference>
<dbReference type="GO" id="GO:0044773">
    <property type="term" value="P:mitotic DNA damage checkpoint signaling"/>
    <property type="evidence" value="ECO:0007669"/>
    <property type="project" value="TreeGrafter"/>
</dbReference>
<accession>A0A2I2G4H3</accession>
<dbReference type="VEuPathDB" id="FungiDB:P170DRAFT_410076"/>
<comment type="caution">
    <text evidence="2">The sequence shown here is derived from an EMBL/GenBank/DDBJ whole genome shotgun (WGS) entry which is preliminary data.</text>
</comment>
<evidence type="ECO:0000313" key="2">
    <source>
        <dbReference type="EMBL" id="PLB47776.1"/>
    </source>
</evidence>
<keyword evidence="2" id="KW-0418">Kinase</keyword>
<dbReference type="STRING" id="1392250.A0A2I2G4H3"/>
<dbReference type="PANTHER" id="PTHR44167:SF24">
    <property type="entry name" value="SERINE_THREONINE-PROTEIN KINASE CHK2"/>
    <property type="match status" value="1"/>
</dbReference>
<dbReference type="PROSITE" id="PS00108">
    <property type="entry name" value="PROTEIN_KINASE_ST"/>
    <property type="match status" value="1"/>
</dbReference>
<reference evidence="2 3" key="1">
    <citation type="submission" date="2016-12" db="EMBL/GenBank/DDBJ databases">
        <title>The genomes of Aspergillus section Nigri reveals drivers in fungal speciation.</title>
        <authorList>
            <consortium name="DOE Joint Genome Institute"/>
            <person name="Vesth T.C."/>
            <person name="Nybo J."/>
            <person name="Theobald S."/>
            <person name="Brandl J."/>
            <person name="Frisvad J.C."/>
            <person name="Nielsen K.F."/>
            <person name="Lyhne E.K."/>
            <person name="Kogle M.E."/>
            <person name="Kuo A."/>
            <person name="Riley R."/>
            <person name="Clum A."/>
            <person name="Nolan M."/>
            <person name="Lipzen A."/>
            <person name="Salamov A."/>
            <person name="Henrissat B."/>
            <person name="Wiebenga A."/>
            <person name="De Vries R.P."/>
            <person name="Grigoriev I.V."/>
            <person name="Mortensen U.H."/>
            <person name="Andersen M.R."/>
            <person name="Baker S.E."/>
        </authorList>
    </citation>
    <scope>NUCLEOTIDE SEQUENCE [LARGE SCALE GENOMIC DNA]</scope>
    <source>
        <strain evidence="2 3">IBT 23096</strain>
    </source>
</reference>
<dbReference type="GO" id="GO:0005634">
    <property type="term" value="C:nucleus"/>
    <property type="evidence" value="ECO:0007669"/>
    <property type="project" value="TreeGrafter"/>
</dbReference>
<dbReference type="Gene3D" id="1.10.510.10">
    <property type="entry name" value="Transferase(Phosphotransferase) domain 1"/>
    <property type="match status" value="1"/>
</dbReference>
<keyword evidence="3" id="KW-1185">Reference proteome</keyword>
<evidence type="ECO:0000313" key="3">
    <source>
        <dbReference type="Proteomes" id="UP000234275"/>
    </source>
</evidence>
<dbReference type="GO" id="GO:0004674">
    <property type="term" value="F:protein serine/threonine kinase activity"/>
    <property type="evidence" value="ECO:0007669"/>
    <property type="project" value="TreeGrafter"/>
</dbReference>
<dbReference type="SUPFAM" id="SSF56112">
    <property type="entry name" value="Protein kinase-like (PK-like)"/>
    <property type="match status" value="1"/>
</dbReference>
<dbReference type="EMBL" id="MSFO01000005">
    <property type="protein sequence ID" value="PLB47776.1"/>
    <property type="molecule type" value="Genomic_DNA"/>
</dbReference>
<dbReference type="InterPro" id="IPR000719">
    <property type="entry name" value="Prot_kinase_dom"/>
</dbReference>
<proteinExistence type="predicted"/>
<dbReference type="InterPro" id="IPR008271">
    <property type="entry name" value="Ser/Thr_kinase_AS"/>
</dbReference>
<protein>
    <submittedName>
        <fullName evidence="2">Kinase-like protein</fullName>
    </submittedName>
</protein>
<organism evidence="2 3">
    <name type="scientific">Aspergillus steynii IBT 23096</name>
    <dbReference type="NCBI Taxonomy" id="1392250"/>
    <lineage>
        <taxon>Eukaryota</taxon>
        <taxon>Fungi</taxon>
        <taxon>Dikarya</taxon>
        <taxon>Ascomycota</taxon>
        <taxon>Pezizomycotina</taxon>
        <taxon>Eurotiomycetes</taxon>
        <taxon>Eurotiomycetidae</taxon>
        <taxon>Eurotiales</taxon>
        <taxon>Aspergillaceae</taxon>
        <taxon>Aspergillus</taxon>
        <taxon>Aspergillus subgen. Circumdati</taxon>
    </lineage>
</organism>
<dbReference type="OrthoDB" id="4062651at2759"/>
<keyword evidence="2" id="KW-0808">Transferase</keyword>
<dbReference type="PROSITE" id="PS50011">
    <property type="entry name" value="PROTEIN_KINASE_DOM"/>
    <property type="match status" value="1"/>
</dbReference>
<evidence type="ECO:0000259" key="1">
    <source>
        <dbReference type="PROSITE" id="PS50011"/>
    </source>
</evidence>
<dbReference type="GeneID" id="36554529"/>
<dbReference type="Pfam" id="PF00069">
    <property type="entry name" value="Pkinase"/>
    <property type="match status" value="1"/>
</dbReference>
<dbReference type="AlphaFoldDB" id="A0A2I2G4H3"/>
<dbReference type="InterPro" id="IPR011009">
    <property type="entry name" value="Kinase-like_dom_sf"/>
</dbReference>
<sequence>MLSSQHTGLSGRTYTIDQVLQEEPSPLRQVYRASANGQSFILKYIHPINFEDLQEVNNRLRGNANHVRLSVDTIPHKSMFVFEHFTDHLSTLAQKDLPLAVTKRILKKALTGLAELHARDIVHTDIKADNILVNWQTCNYEITVDQVQLGDLEDAAHIPPGCDMVGKQAGNWMWRSPEAHARGPVNKPSDIFSFALVCICAVDKRILFAVREDELEESVDPLAVVIERQMSYFADEDDLNGLLKHLGDNPWVRVFEVTRDGFNQENPREPFAFWNGVDDDFKDLVCAMTRFEPGKRITARQALEHKWFEGV</sequence>
<dbReference type="PANTHER" id="PTHR44167">
    <property type="entry name" value="OVARIAN-SPECIFIC SERINE/THREONINE-PROTEIN KINASE LOK-RELATED"/>
    <property type="match status" value="1"/>
</dbReference>
<name>A0A2I2G4H3_9EURO</name>
<gene>
    <name evidence="2" type="ORF">P170DRAFT_410076</name>
</gene>
<dbReference type="SMART" id="SM00220">
    <property type="entry name" value="S_TKc"/>
    <property type="match status" value="1"/>
</dbReference>